<evidence type="ECO:0000256" key="5">
    <source>
        <dbReference type="ARBA" id="ARBA00022692"/>
    </source>
</evidence>
<feature type="transmembrane region" description="Helical" evidence="12">
    <location>
        <begin position="186"/>
        <end position="205"/>
    </location>
</feature>
<protein>
    <recommendedName>
        <fullName evidence="9">diacylglycerol cholinephosphotransferase</fullName>
        <ecNumber evidence="9">2.7.8.2</ecNumber>
    </recommendedName>
</protein>
<dbReference type="GO" id="GO:0012505">
    <property type="term" value="C:endomembrane system"/>
    <property type="evidence" value="ECO:0007669"/>
    <property type="project" value="UniProtKB-SubCell"/>
</dbReference>
<evidence type="ECO:0000256" key="2">
    <source>
        <dbReference type="ARBA" id="ARBA00004127"/>
    </source>
</evidence>
<evidence type="ECO:0000256" key="9">
    <source>
        <dbReference type="ARBA" id="ARBA00038987"/>
    </source>
</evidence>
<dbReference type="PIRSF" id="PIRSF015665">
    <property type="entry name" value="CHOPT"/>
    <property type="match status" value="1"/>
</dbReference>
<evidence type="ECO:0000256" key="10">
    <source>
        <dbReference type="ARBA" id="ARBA00051857"/>
    </source>
</evidence>
<dbReference type="InterPro" id="IPR014472">
    <property type="entry name" value="CHOPT"/>
</dbReference>
<evidence type="ECO:0000256" key="3">
    <source>
        <dbReference type="ARBA" id="ARBA00010441"/>
    </source>
</evidence>
<sequence length="430" mass="48497">MPYIPQHALNNLKKYSYKGVDHSIVSRYILSPFWNWFVTLWPLWIAPNVITLSGLSLVFANFATLLYYDLGYLTEKDAGGEVGPPQWVYFTWAAGLFLYQTLDAIDGKQARRTGMAGPLGEMFDHGCDAMNTTLEVILASRALNLGRSWWTVASQIATLANFYLTTWEEYHTGQLYLGVFSGPVEGILMIVAIYVVTGFVGPTFWDTRVLSIIPDFITRIPTVVHLIQLVPKNLGLNDTFMIFGTFGLAFNIITSYVNVYRGRRASHGARFRPLLFLLPFPVSVSLYLLWLSSPSIHESSILYSSLFVPFLCAWGLQFARQVGKMILAHVTSQSFPWWDGMWVWVAVGAVDVNLPRLSGREPLIQKDLKGTQYFVYATLVVSMLLYARFCVLVIREITSFLGIACFTVRKRDEAGVWRGRGKSGSGEKRI</sequence>
<keyword evidence="5 12" id="KW-0812">Transmembrane</keyword>
<comment type="subcellular location">
    <subcellularLocation>
        <location evidence="2">Endomembrane system</location>
        <topology evidence="2">Multi-pass membrane protein</topology>
    </subcellularLocation>
</comment>
<keyword evidence="14" id="KW-1185">Reference proteome</keyword>
<keyword evidence="4 11" id="KW-0808">Transferase</keyword>
<evidence type="ECO:0000256" key="4">
    <source>
        <dbReference type="ARBA" id="ARBA00022679"/>
    </source>
</evidence>
<dbReference type="Pfam" id="PF01066">
    <property type="entry name" value="CDP-OH_P_transf"/>
    <property type="match status" value="1"/>
</dbReference>
<dbReference type="AlphaFoldDB" id="A0A165U1V1"/>
<comment type="cofactor">
    <cofactor evidence="1">
        <name>Mg(2+)</name>
        <dbReference type="ChEBI" id="CHEBI:18420"/>
    </cofactor>
</comment>
<dbReference type="FunCoup" id="A0A165U1V1">
    <property type="interactions" value="282"/>
</dbReference>
<organism evidence="13 14">
    <name type="scientific">Neolentinus lepideus HHB14362 ss-1</name>
    <dbReference type="NCBI Taxonomy" id="1314782"/>
    <lineage>
        <taxon>Eukaryota</taxon>
        <taxon>Fungi</taxon>
        <taxon>Dikarya</taxon>
        <taxon>Basidiomycota</taxon>
        <taxon>Agaricomycotina</taxon>
        <taxon>Agaricomycetes</taxon>
        <taxon>Gloeophyllales</taxon>
        <taxon>Gloeophyllaceae</taxon>
        <taxon>Neolentinus</taxon>
    </lineage>
</organism>
<gene>
    <name evidence="13" type="ORF">NEOLEDRAFT_1168008</name>
</gene>
<reference evidence="13 14" key="1">
    <citation type="journal article" date="2016" name="Mol. Biol. Evol.">
        <title>Comparative Genomics of Early-Diverging Mushroom-Forming Fungi Provides Insights into the Origins of Lignocellulose Decay Capabilities.</title>
        <authorList>
            <person name="Nagy L.G."/>
            <person name="Riley R."/>
            <person name="Tritt A."/>
            <person name="Adam C."/>
            <person name="Daum C."/>
            <person name="Floudas D."/>
            <person name="Sun H."/>
            <person name="Yadav J.S."/>
            <person name="Pangilinan J."/>
            <person name="Larsson K.H."/>
            <person name="Matsuura K."/>
            <person name="Barry K."/>
            <person name="Labutti K."/>
            <person name="Kuo R."/>
            <person name="Ohm R.A."/>
            <person name="Bhattacharya S.S."/>
            <person name="Shirouzu T."/>
            <person name="Yoshinaga Y."/>
            <person name="Martin F.M."/>
            <person name="Grigoriev I.V."/>
            <person name="Hibbett D.S."/>
        </authorList>
    </citation>
    <scope>NUCLEOTIDE SEQUENCE [LARGE SCALE GENOMIC DNA]</scope>
    <source>
        <strain evidence="13 14">HHB14362 ss-1</strain>
    </source>
</reference>
<dbReference type="PANTHER" id="PTHR10414">
    <property type="entry name" value="ETHANOLAMINEPHOSPHOTRANSFERASE"/>
    <property type="match status" value="1"/>
</dbReference>
<dbReference type="InParanoid" id="A0A165U1V1"/>
<name>A0A165U1V1_9AGAM</name>
<accession>A0A165U1V1</accession>
<dbReference type="EC" id="2.7.8.2" evidence="9"/>
<proteinExistence type="inferred from homology"/>
<dbReference type="InterPro" id="IPR043130">
    <property type="entry name" value="CDP-OH_PTrfase_TM_dom"/>
</dbReference>
<evidence type="ECO:0000256" key="6">
    <source>
        <dbReference type="ARBA" id="ARBA00022989"/>
    </source>
</evidence>
<keyword evidence="7 12" id="KW-0472">Membrane</keyword>
<comment type="catalytic activity">
    <reaction evidence="10">
        <text>CDP-N,N-dimethylethanolamine + a 1,2-diacyl-sn-glycerol = a 1,2-diacyl-sn-glycero-3-phospho-N,N-dimethylethanolamine + CMP + H(+)</text>
        <dbReference type="Rhea" id="RHEA:33775"/>
        <dbReference type="ChEBI" id="CHEBI:15378"/>
        <dbReference type="ChEBI" id="CHEBI:17815"/>
        <dbReference type="ChEBI" id="CHEBI:60377"/>
        <dbReference type="ChEBI" id="CHEBI:64572"/>
        <dbReference type="ChEBI" id="CHEBI:65117"/>
    </reaction>
    <physiologicalReaction direction="left-to-right" evidence="10">
        <dbReference type="Rhea" id="RHEA:33776"/>
    </physiologicalReaction>
</comment>
<keyword evidence="6 12" id="KW-1133">Transmembrane helix</keyword>
<feature type="transmembrane region" description="Helical" evidence="12">
    <location>
        <begin position="240"/>
        <end position="259"/>
    </location>
</feature>
<dbReference type="Gene3D" id="1.20.120.1760">
    <property type="match status" value="1"/>
</dbReference>
<evidence type="ECO:0000256" key="7">
    <source>
        <dbReference type="ARBA" id="ARBA00023136"/>
    </source>
</evidence>
<dbReference type="PROSITE" id="PS00379">
    <property type="entry name" value="CDP_ALCOHOL_P_TRANSF"/>
    <property type="match status" value="1"/>
</dbReference>
<evidence type="ECO:0000256" key="12">
    <source>
        <dbReference type="SAM" id="Phobius"/>
    </source>
</evidence>
<feature type="transmembrane region" description="Helical" evidence="12">
    <location>
        <begin position="374"/>
        <end position="394"/>
    </location>
</feature>
<dbReference type="STRING" id="1314782.A0A165U1V1"/>
<feature type="transmembrane region" description="Helical" evidence="12">
    <location>
        <begin position="36"/>
        <end position="67"/>
    </location>
</feature>
<dbReference type="EMBL" id="KV425561">
    <property type="protein sequence ID" value="KZT27515.1"/>
    <property type="molecule type" value="Genomic_DNA"/>
</dbReference>
<comment type="similarity">
    <text evidence="3 11">Belongs to the CDP-alcohol phosphatidyltransferase class-I family.</text>
</comment>
<evidence type="ECO:0000313" key="14">
    <source>
        <dbReference type="Proteomes" id="UP000076761"/>
    </source>
</evidence>
<evidence type="ECO:0000256" key="1">
    <source>
        <dbReference type="ARBA" id="ARBA00001946"/>
    </source>
</evidence>
<feature type="transmembrane region" description="Helical" evidence="12">
    <location>
        <begin position="271"/>
        <end position="290"/>
    </location>
</feature>
<dbReference type="Proteomes" id="UP000076761">
    <property type="component" value="Unassembled WGS sequence"/>
</dbReference>
<dbReference type="GO" id="GO:0004142">
    <property type="term" value="F:diacylglycerol cholinephosphotransferase activity"/>
    <property type="evidence" value="ECO:0007669"/>
    <property type="project" value="UniProtKB-EC"/>
</dbReference>
<dbReference type="PANTHER" id="PTHR10414:SF37">
    <property type="entry name" value="BB IN A BOXCAR, ISOFORM C"/>
    <property type="match status" value="1"/>
</dbReference>
<dbReference type="InterPro" id="IPR048254">
    <property type="entry name" value="CDP_ALCOHOL_P_TRANSF_CS"/>
</dbReference>
<evidence type="ECO:0000313" key="13">
    <source>
        <dbReference type="EMBL" id="KZT27515.1"/>
    </source>
</evidence>
<comment type="pathway">
    <text evidence="8">Phospholipid metabolism; phosphatidylcholine biosynthesis; phosphatidylcholine from phosphocholine: step 2/2.</text>
</comment>
<evidence type="ECO:0000256" key="8">
    <source>
        <dbReference type="ARBA" id="ARBA00037890"/>
    </source>
</evidence>
<dbReference type="InterPro" id="IPR000462">
    <property type="entry name" value="CDP-OH_P_trans"/>
</dbReference>
<dbReference type="FunFam" id="1.20.120.1760:FF:000012">
    <property type="entry name" value="sn-1,2-diacylglycerol cholinephosphotransferase"/>
    <property type="match status" value="1"/>
</dbReference>
<evidence type="ECO:0000256" key="11">
    <source>
        <dbReference type="RuleBase" id="RU003750"/>
    </source>
</evidence>
<feature type="transmembrane region" description="Helical" evidence="12">
    <location>
        <begin position="302"/>
        <end position="323"/>
    </location>
</feature>
<dbReference type="OrthoDB" id="196717at2759"/>
<dbReference type="GO" id="GO:0016020">
    <property type="term" value="C:membrane"/>
    <property type="evidence" value="ECO:0007669"/>
    <property type="project" value="InterPro"/>
</dbReference>